<comment type="similarity">
    <text evidence="10">Belongs to the prokaryotic GSH synthase family.</text>
</comment>
<dbReference type="InterPro" id="IPR016185">
    <property type="entry name" value="PreATP-grasp_dom_sf"/>
</dbReference>
<comment type="caution">
    <text evidence="12">The sequence shown here is derived from an EMBL/GenBank/DDBJ whole genome shotgun (WGS) entry which is preliminary data.</text>
</comment>
<keyword evidence="6 10" id="KW-0547">Nucleotide-binding</keyword>
<dbReference type="Gene3D" id="3.40.50.20">
    <property type="match status" value="1"/>
</dbReference>
<dbReference type="InterPro" id="IPR004218">
    <property type="entry name" value="GSHS_ATP-bd"/>
</dbReference>
<dbReference type="PANTHER" id="PTHR21621:SF4">
    <property type="entry name" value="GLUTATHIONE SYNTHETASE"/>
    <property type="match status" value="1"/>
</dbReference>
<evidence type="ECO:0000313" key="12">
    <source>
        <dbReference type="EMBL" id="RZO77675.1"/>
    </source>
</evidence>
<protein>
    <recommendedName>
        <fullName evidence="10">Glutathione synthetase</fullName>
        <ecNumber evidence="10">6.3.2.3</ecNumber>
    </recommendedName>
    <alternativeName>
        <fullName evidence="10">GSH synthetase</fullName>
        <shortName evidence="10">GSH-S</shortName>
        <shortName evidence="10">GSHase</shortName>
    </alternativeName>
    <alternativeName>
        <fullName evidence="10">Glutathione synthase</fullName>
    </alternativeName>
</protein>
<organism evidence="12 13">
    <name type="scientific">OM182 bacterium</name>
    <dbReference type="NCBI Taxonomy" id="2510334"/>
    <lineage>
        <taxon>Bacteria</taxon>
        <taxon>Pseudomonadati</taxon>
        <taxon>Pseudomonadota</taxon>
        <taxon>Gammaproteobacteria</taxon>
        <taxon>OMG group</taxon>
        <taxon>OM182 clade</taxon>
    </lineage>
</organism>
<dbReference type="PANTHER" id="PTHR21621">
    <property type="entry name" value="RIBOSOMAL PROTEIN S6 MODIFICATION PROTEIN"/>
    <property type="match status" value="1"/>
</dbReference>
<comment type="cofactor">
    <cofactor evidence="2">
        <name>Mg(2+)</name>
        <dbReference type="ChEBI" id="CHEBI:18420"/>
    </cofactor>
</comment>
<dbReference type="NCBIfam" id="TIGR01380">
    <property type="entry name" value="glut_syn"/>
    <property type="match status" value="1"/>
</dbReference>
<evidence type="ECO:0000256" key="7">
    <source>
        <dbReference type="ARBA" id="ARBA00022840"/>
    </source>
</evidence>
<dbReference type="InterPro" id="IPR004215">
    <property type="entry name" value="GSHS_N"/>
</dbReference>
<evidence type="ECO:0000256" key="5">
    <source>
        <dbReference type="ARBA" id="ARBA00022723"/>
    </source>
</evidence>
<evidence type="ECO:0000259" key="11">
    <source>
        <dbReference type="PROSITE" id="PS50975"/>
    </source>
</evidence>
<evidence type="ECO:0000313" key="13">
    <source>
        <dbReference type="Proteomes" id="UP000316199"/>
    </source>
</evidence>
<evidence type="ECO:0000256" key="1">
    <source>
        <dbReference type="ARBA" id="ARBA00001936"/>
    </source>
</evidence>
<dbReference type="Pfam" id="PF02951">
    <property type="entry name" value="GSH-S_N"/>
    <property type="match status" value="1"/>
</dbReference>
<dbReference type="GO" id="GO:0005737">
    <property type="term" value="C:cytoplasm"/>
    <property type="evidence" value="ECO:0007669"/>
    <property type="project" value="TreeGrafter"/>
</dbReference>
<gene>
    <name evidence="10" type="primary">gshB</name>
    <name evidence="12" type="ORF">EVA68_00155</name>
</gene>
<evidence type="ECO:0000256" key="6">
    <source>
        <dbReference type="ARBA" id="ARBA00022741"/>
    </source>
</evidence>
<sequence length="318" mass="35957">MKTKLGVVMDPLESIKPNKDSTLAMMQAAQARGWQIFEIQQNSIFLTKDQVFGRCREVNIHIDQTNYFSVVNSWTTSLEEMDIVLLRKDPPFDMEYIYTTYLLELLEKKGVPVLNKPSSIRDCNEKLYALEFPECCPEYLVSRDEKVLRDFYEEHQDIVFKPLDGMGGSSVFRVSPKDKNLGVIIETLTQHGKFQTMAQKYLPAIRDGDKRILIINGEPIPYALARIPSANENRGNLAAGGKGVGKKLTKQDHFICDLVGKSLVSKGLYFVGIDVIGDYLTEINVTCPTCIRELDQAFGLNIGDEYIHFIEKEILSSG</sequence>
<evidence type="ECO:0000256" key="8">
    <source>
        <dbReference type="ARBA" id="ARBA00022842"/>
    </source>
</evidence>
<dbReference type="Gene3D" id="3.30.1490.20">
    <property type="entry name" value="ATP-grasp fold, A domain"/>
    <property type="match status" value="1"/>
</dbReference>
<keyword evidence="5" id="KW-0479">Metal-binding</keyword>
<dbReference type="InterPro" id="IPR013815">
    <property type="entry name" value="ATP_grasp_subdomain_1"/>
</dbReference>
<dbReference type="GO" id="GO:0046872">
    <property type="term" value="F:metal ion binding"/>
    <property type="evidence" value="ECO:0007669"/>
    <property type="project" value="UniProtKB-KW"/>
</dbReference>
<dbReference type="Pfam" id="PF02955">
    <property type="entry name" value="GSH-S_ATP"/>
    <property type="match status" value="1"/>
</dbReference>
<keyword evidence="8" id="KW-0460">Magnesium</keyword>
<dbReference type="GO" id="GO:0005524">
    <property type="term" value="F:ATP binding"/>
    <property type="evidence" value="ECO:0007669"/>
    <property type="project" value="UniProtKB-UniRule"/>
</dbReference>
<reference evidence="12 13" key="1">
    <citation type="submission" date="2019-02" db="EMBL/GenBank/DDBJ databases">
        <title>Prokaryotic population dynamics and viral predation in marine succession experiment using metagenomics: the confinement effect.</title>
        <authorList>
            <person name="Haro-Moreno J.M."/>
            <person name="Rodriguez-Valera F."/>
            <person name="Lopez-Perez M."/>
        </authorList>
    </citation>
    <scope>NUCLEOTIDE SEQUENCE [LARGE SCALE GENOMIC DNA]</scope>
    <source>
        <strain evidence="12">MED-G157</strain>
    </source>
</reference>
<comment type="pathway">
    <text evidence="10">Sulfur metabolism; glutathione biosynthesis; glutathione from L-cysteine and L-glutamate: step 2/2.</text>
</comment>
<evidence type="ECO:0000256" key="2">
    <source>
        <dbReference type="ARBA" id="ARBA00001946"/>
    </source>
</evidence>
<dbReference type="PROSITE" id="PS50975">
    <property type="entry name" value="ATP_GRASP"/>
    <property type="match status" value="1"/>
</dbReference>
<comment type="catalytic activity">
    <reaction evidence="10">
        <text>gamma-L-glutamyl-L-cysteine + glycine + ATP = glutathione + ADP + phosphate + H(+)</text>
        <dbReference type="Rhea" id="RHEA:13557"/>
        <dbReference type="ChEBI" id="CHEBI:15378"/>
        <dbReference type="ChEBI" id="CHEBI:30616"/>
        <dbReference type="ChEBI" id="CHEBI:43474"/>
        <dbReference type="ChEBI" id="CHEBI:57305"/>
        <dbReference type="ChEBI" id="CHEBI:57925"/>
        <dbReference type="ChEBI" id="CHEBI:58173"/>
        <dbReference type="ChEBI" id="CHEBI:456216"/>
        <dbReference type="EC" id="6.3.2.3"/>
    </reaction>
</comment>
<evidence type="ECO:0000256" key="3">
    <source>
        <dbReference type="ARBA" id="ARBA00022598"/>
    </source>
</evidence>
<dbReference type="EMBL" id="SHAG01000001">
    <property type="protein sequence ID" value="RZO77675.1"/>
    <property type="molecule type" value="Genomic_DNA"/>
</dbReference>
<name>A0A520S5A9_9GAMM</name>
<dbReference type="EC" id="6.3.2.3" evidence="10"/>
<proteinExistence type="inferred from homology"/>
<dbReference type="UniPathway" id="UPA00142">
    <property type="reaction ID" value="UER00210"/>
</dbReference>
<dbReference type="HAMAP" id="MF_00162">
    <property type="entry name" value="GSH_S"/>
    <property type="match status" value="1"/>
</dbReference>
<evidence type="ECO:0000256" key="4">
    <source>
        <dbReference type="ARBA" id="ARBA00022684"/>
    </source>
</evidence>
<dbReference type="Proteomes" id="UP000316199">
    <property type="component" value="Unassembled WGS sequence"/>
</dbReference>
<accession>A0A520S5A9</accession>
<evidence type="ECO:0000256" key="9">
    <source>
        <dbReference type="ARBA" id="ARBA00023211"/>
    </source>
</evidence>
<dbReference type="Gene3D" id="3.30.470.20">
    <property type="entry name" value="ATP-grasp fold, B domain"/>
    <property type="match status" value="1"/>
</dbReference>
<dbReference type="InterPro" id="IPR006284">
    <property type="entry name" value="Glut_synth_pro"/>
</dbReference>
<dbReference type="InterPro" id="IPR011761">
    <property type="entry name" value="ATP-grasp"/>
</dbReference>
<evidence type="ECO:0000256" key="10">
    <source>
        <dbReference type="HAMAP-Rule" id="MF_00162"/>
    </source>
</evidence>
<dbReference type="SUPFAM" id="SSF52440">
    <property type="entry name" value="PreATP-grasp domain"/>
    <property type="match status" value="1"/>
</dbReference>
<dbReference type="NCBIfam" id="NF003573">
    <property type="entry name" value="PRK05246.1"/>
    <property type="match status" value="1"/>
</dbReference>
<dbReference type="AlphaFoldDB" id="A0A520S5A9"/>
<keyword evidence="4 10" id="KW-0317">Glutathione biosynthesis</keyword>
<dbReference type="GO" id="GO:0004363">
    <property type="term" value="F:glutathione synthase activity"/>
    <property type="evidence" value="ECO:0007669"/>
    <property type="project" value="UniProtKB-UniRule"/>
</dbReference>
<keyword evidence="7 10" id="KW-0067">ATP-binding</keyword>
<comment type="cofactor">
    <cofactor evidence="1">
        <name>Mn(2+)</name>
        <dbReference type="ChEBI" id="CHEBI:29035"/>
    </cofactor>
</comment>
<dbReference type="SUPFAM" id="SSF56059">
    <property type="entry name" value="Glutathione synthetase ATP-binding domain-like"/>
    <property type="match status" value="1"/>
</dbReference>
<dbReference type="FunFam" id="3.30.1490.20:FF:000009">
    <property type="entry name" value="Glutathione synthetase"/>
    <property type="match status" value="1"/>
</dbReference>
<keyword evidence="9" id="KW-0464">Manganese</keyword>
<feature type="domain" description="ATP-grasp" evidence="11">
    <location>
        <begin position="126"/>
        <end position="311"/>
    </location>
</feature>
<keyword evidence="3 10" id="KW-0436">Ligase</keyword>